<comment type="caution">
    <text evidence="6">The sequence shown here is derived from an EMBL/GenBank/DDBJ whole genome shotgun (WGS) entry which is preliminary data.</text>
</comment>
<dbReference type="Proteomes" id="UP000317243">
    <property type="component" value="Unassembled WGS sequence"/>
</dbReference>
<dbReference type="Gene3D" id="3.40.50.170">
    <property type="entry name" value="Formyl transferase, N-terminal domain"/>
    <property type="match status" value="1"/>
</dbReference>
<evidence type="ECO:0000313" key="6">
    <source>
        <dbReference type="EMBL" id="TWT58813.1"/>
    </source>
</evidence>
<evidence type="ECO:0000259" key="5">
    <source>
        <dbReference type="Pfam" id="PF00551"/>
    </source>
</evidence>
<name>A0A5C5X928_9PLAN</name>
<keyword evidence="7" id="KW-1185">Reference proteome</keyword>
<dbReference type="EC" id="2.1.2.2" evidence="2"/>
<evidence type="ECO:0000313" key="7">
    <source>
        <dbReference type="Proteomes" id="UP000317243"/>
    </source>
</evidence>
<dbReference type="InterPro" id="IPR004607">
    <property type="entry name" value="GART"/>
</dbReference>
<dbReference type="AlphaFoldDB" id="A0A5C5X928"/>
<dbReference type="GO" id="GO:0004644">
    <property type="term" value="F:phosphoribosylglycinamide formyltransferase activity"/>
    <property type="evidence" value="ECO:0007669"/>
    <property type="project" value="UniProtKB-EC"/>
</dbReference>
<sequence>MVNLQQNIQDGLLDARIAAVVASRSCLGVERAQELGLEASVISPRQFSGPEEFSESVFELVRAHQADLVVLAGFLSRLIIPEDYFGRVMNVHPSLIPAFCGQGMYGHHVHQAVIERGCKVSGCTVHFCDNEYDHGPIILQEAVPVLDGDDGDSLADRVVAAERRIYPKAVQLFSEGRLKVQGRRVLIDESHAD</sequence>
<evidence type="ECO:0000256" key="2">
    <source>
        <dbReference type="ARBA" id="ARBA00012254"/>
    </source>
</evidence>
<dbReference type="GO" id="GO:0006189">
    <property type="term" value="P:'de novo' IMP biosynthetic process"/>
    <property type="evidence" value="ECO:0007669"/>
    <property type="project" value="InterPro"/>
</dbReference>
<dbReference type="InterPro" id="IPR002376">
    <property type="entry name" value="Formyl_transf_N"/>
</dbReference>
<gene>
    <name evidence="6" type="primary">purN</name>
    <name evidence="6" type="ORF">KOR42_21990</name>
</gene>
<keyword evidence="4" id="KW-0658">Purine biosynthesis</keyword>
<reference evidence="6 7" key="1">
    <citation type="submission" date="2019-02" db="EMBL/GenBank/DDBJ databases">
        <title>Deep-cultivation of Planctomycetes and their phenomic and genomic characterization uncovers novel biology.</title>
        <authorList>
            <person name="Wiegand S."/>
            <person name="Jogler M."/>
            <person name="Boedeker C."/>
            <person name="Pinto D."/>
            <person name="Vollmers J."/>
            <person name="Rivas-Marin E."/>
            <person name="Kohn T."/>
            <person name="Peeters S.H."/>
            <person name="Heuer A."/>
            <person name="Rast P."/>
            <person name="Oberbeckmann S."/>
            <person name="Bunk B."/>
            <person name="Jeske O."/>
            <person name="Meyerdierks A."/>
            <person name="Storesund J.E."/>
            <person name="Kallscheuer N."/>
            <person name="Luecker S."/>
            <person name="Lage O.M."/>
            <person name="Pohl T."/>
            <person name="Merkel B.J."/>
            <person name="Hornburger P."/>
            <person name="Mueller R.-W."/>
            <person name="Bruemmer F."/>
            <person name="Labrenz M."/>
            <person name="Spormann A.M."/>
            <person name="Op Den Camp H."/>
            <person name="Overmann J."/>
            <person name="Amann R."/>
            <person name="Jetten M.S.M."/>
            <person name="Mascher T."/>
            <person name="Medema M.H."/>
            <person name="Devos D.P."/>
            <person name="Kaster A.-K."/>
            <person name="Ovreas L."/>
            <person name="Rohde M."/>
            <person name="Galperin M.Y."/>
            <person name="Jogler C."/>
        </authorList>
    </citation>
    <scope>NUCLEOTIDE SEQUENCE [LARGE SCALE GENOMIC DNA]</scope>
    <source>
        <strain evidence="6 7">KOR42</strain>
    </source>
</reference>
<dbReference type="InterPro" id="IPR036477">
    <property type="entry name" value="Formyl_transf_N_sf"/>
</dbReference>
<dbReference type="PANTHER" id="PTHR43369">
    <property type="entry name" value="PHOSPHORIBOSYLGLYCINAMIDE FORMYLTRANSFERASE"/>
    <property type="match status" value="1"/>
</dbReference>
<dbReference type="CDD" id="cd08645">
    <property type="entry name" value="FMT_core_GART"/>
    <property type="match status" value="1"/>
</dbReference>
<dbReference type="EMBL" id="SIHI01000001">
    <property type="protein sequence ID" value="TWT58813.1"/>
    <property type="molecule type" value="Genomic_DNA"/>
</dbReference>
<evidence type="ECO:0000256" key="4">
    <source>
        <dbReference type="ARBA" id="ARBA00022755"/>
    </source>
</evidence>
<protein>
    <recommendedName>
        <fullName evidence="2">phosphoribosylglycinamide formyltransferase 1</fullName>
        <ecNumber evidence="2">2.1.2.2</ecNumber>
    </recommendedName>
</protein>
<dbReference type="SUPFAM" id="SSF53328">
    <property type="entry name" value="Formyltransferase"/>
    <property type="match status" value="1"/>
</dbReference>
<dbReference type="Pfam" id="PF00551">
    <property type="entry name" value="Formyl_trans_N"/>
    <property type="match status" value="1"/>
</dbReference>
<accession>A0A5C5X928</accession>
<organism evidence="6 7">
    <name type="scientific">Thalassoglobus neptunius</name>
    <dbReference type="NCBI Taxonomy" id="1938619"/>
    <lineage>
        <taxon>Bacteria</taxon>
        <taxon>Pseudomonadati</taxon>
        <taxon>Planctomycetota</taxon>
        <taxon>Planctomycetia</taxon>
        <taxon>Planctomycetales</taxon>
        <taxon>Planctomycetaceae</taxon>
        <taxon>Thalassoglobus</taxon>
    </lineage>
</organism>
<evidence type="ECO:0000256" key="1">
    <source>
        <dbReference type="ARBA" id="ARBA00005054"/>
    </source>
</evidence>
<keyword evidence="3 6" id="KW-0808">Transferase</keyword>
<evidence type="ECO:0000256" key="3">
    <source>
        <dbReference type="ARBA" id="ARBA00022679"/>
    </source>
</evidence>
<feature type="domain" description="Formyl transferase N-terminal" evidence="5">
    <location>
        <begin position="7"/>
        <end position="170"/>
    </location>
</feature>
<comment type="pathway">
    <text evidence="1">Purine metabolism; IMP biosynthesis via de novo pathway; N(2)-formyl-N(1)-(5-phospho-D-ribosyl)glycinamide from N(1)-(5-phospho-D-ribosyl)glycinamide (10-formyl THF route): step 1/1.</text>
</comment>
<dbReference type="GO" id="GO:0005829">
    <property type="term" value="C:cytosol"/>
    <property type="evidence" value="ECO:0007669"/>
    <property type="project" value="TreeGrafter"/>
</dbReference>
<dbReference type="PANTHER" id="PTHR43369:SF2">
    <property type="entry name" value="PHOSPHORIBOSYLGLYCINAMIDE FORMYLTRANSFERASE"/>
    <property type="match status" value="1"/>
</dbReference>
<proteinExistence type="predicted"/>